<dbReference type="NCBIfam" id="TIGR03843">
    <property type="entry name" value="SCO1664 family protein"/>
    <property type="match status" value="1"/>
</dbReference>
<comment type="caution">
    <text evidence="1">The sequence shown here is derived from an EMBL/GenBank/DDBJ whole genome shotgun (WGS) entry which is preliminary data.</text>
</comment>
<evidence type="ECO:0000313" key="1">
    <source>
        <dbReference type="EMBL" id="KGA17283.1"/>
    </source>
</evidence>
<sequence length="241" mass="27262">MTSLDREWVRHSQEIAAKGDLEITGRLVDASNATLFGSVTLGEESFQVIYKPVAGERPLWDFPDGTLADREYAAYLLSDVTGFDLVPPTILREGPAGFGMVQRWIDIDESIELAQFFANDFPALRELAIFDAIINNTDRKIGHLLPAEDGHLFACDHGVTFHEDDKLRTVLWQWAGDELTDQEISRLQEIERIVSEKVDLFSPHITSHEYLALKGRISRLIDQAQMPSPSEDWPPIPWPAY</sequence>
<organism evidence="1">
    <name type="scientific">freshwater metagenome</name>
    <dbReference type="NCBI Taxonomy" id="449393"/>
    <lineage>
        <taxon>unclassified sequences</taxon>
        <taxon>metagenomes</taxon>
        <taxon>ecological metagenomes</taxon>
    </lineage>
</organism>
<dbReference type="AlphaFoldDB" id="A0A094SG63"/>
<name>A0A094SG63_9ZZZZ</name>
<dbReference type="EMBL" id="JNSK01000046">
    <property type="protein sequence ID" value="KGA17283.1"/>
    <property type="molecule type" value="Genomic_DNA"/>
</dbReference>
<proteinExistence type="predicted"/>
<gene>
    <name evidence="1" type="ORF">GM50_12190</name>
</gene>
<reference evidence="1" key="1">
    <citation type="submission" date="2014-05" db="EMBL/GenBank/DDBJ databases">
        <title>Key roles for freshwater Actinobacteria revealed by deep metagenomic sequencing.</title>
        <authorList>
            <person name="Ghai R."/>
            <person name="Mizuno C.M."/>
            <person name="Picazo A."/>
            <person name="Camacho A."/>
            <person name="Rodriguez-Valera F."/>
        </authorList>
    </citation>
    <scope>NUCLEOTIDE SEQUENCE</scope>
</reference>
<protein>
    <recommendedName>
        <fullName evidence="2">Phosphatidylinositol kinase</fullName>
    </recommendedName>
</protein>
<dbReference type="InterPro" id="IPR022292">
    <property type="entry name" value="CHP03843"/>
</dbReference>
<accession>A0A094SG63</accession>
<evidence type="ECO:0008006" key="2">
    <source>
        <dbReference type="Google" id="ProtNLM"/>
    </source>
</evidence>